<name>A0A1G8T2E1_9EURY</name>
<keyword evidence="2" id="KW-1185">Reference proteome</keyword>
<gene>
    <name evidence="1" type="ORF">SAMN05216226_102282</name>
</gene>
<dbReference type="EMBL" id="FNFC01000002">
    <property type="protein sequence ID" value="SDJ35626.1"/>
    <property type="molecule type" value="Genomic_DNA"/>
</dbReference>
<proteinExistence type="predicted"/>
<evidence type="ECO:0000313" key="1">
    <source>
        <dbReference type="EMBL" id="SDJ35626.1"/>
    </source>
</evidence>
<dbReference type="RefSeq" id="WP_092699364.1">
    <property type="nucleotide sequence ID" value="NZ_FNFC01000002.1"/>
</dbReference>
<dbReference type="STRING" id="890420.SAMN05216226_102282"/>
<evidence type="ECO:0000313" key="2">
    <source>
        <dbReference type="Proteomes" id="UP000198856"/>
    </source>
</evidence>
<dbReference type="AlphaFoldDB" id="A0A1G8T2E1"/>
<sequence length="192" mass="21772">MEEIEQNWHRHAHGQGLYVLSFYESAGKVSPIFERRAREIFEEHGLDDIQEDEFYHYDRVAPAFYDVVDNIGQKTMREGGRQMGRDVPWPDGVETVHDGLQTIDAIHQQASPAIHNGNETDVDRPAGGYTYDRRGQTAAHVGITKQYPNPPIMAEGVFLGIVDSLSADGTSVTIESTETNRDERRAWELSWQ</sequence>
<organism evidence="1 2">
    <name type="scientific">Halovenus aranensis</name>
    <dbReference type="NCBI Taxonomy" id="890420"/>
    <lineage>
        <taxon>Archaea</taxon>
        <taxon>Methanobacteriati</taxon>
        <taxon>Methanobacteriota</taxon>
        <taxon>Stenosarchaea group</taxon>
        <taxon>Halobacteria</taxon>
        <taxon>Halobacteriales</taxon>
        <taxon>Haloarculaceae</taxon>
        <taxon>Halovenus</taxon>
    </lineage>
</organism>
<protein>
    <submittedName>
        <fullName evidence="1">Uncharacterized protein</fullName>
    </submittedName>
</protein>
<dbReference type="Proteomes" id="UP000198856">
    <property type="component" value="Unassembled WGS sequence"/>
</dbReference>
<reference evidence="1 2" key="1">
    <citation type="submission" date="2016-10" db="EMBL/GenBank/DDBJ databases">
        <authorList>
            <person name="de Groot N.N."/>
        </authorList>
    </citation>
    <scope>NUCLEOTIDE SEQUENCE [LARGE SCALE GENOMIC DNA]</scope>
    <source>
        <strain evidence="1 2">IBRC-M10015</strain>
    </source>
</reference>
<accession>A0A1G8T2E1</accession>